<evidence type="ECO:0000256" key="1">
    <source>
        <dbReference type="ARBA" id="ARBA00022737"/>
    </source>
</evidence>
<dbReference type="OrthoDB" id="680059at2759"/>
<dbReference type="InterPro" id="IPR051222">
    <property type="entry name" value="PPR/CCM1_RNA-binding"/>
</dbReference>
<proteinExistence type="predicted"/>
<dbReference type="Pfam" id="PF01535">
    <property type="entry name" value="PPR"/>
    <property type="match status" value="1"/>
</dbReference>
<dbReference type="STRING" id="4540.A0A3L6TRL6"/>
<feature type="repeat" description="PPR" evidence="3">
    <location>
        <begin position="200"/>
        <end position="235"/>
    </location>
</feature>
<dbReference type="Pfam" id="PF13041">
    <property type="entry name" value="PPR_2"/>
    <property type="match status" value="1"/>
</dbReference>
<reference evidence="5" key="1">
    <citation type="journal article" date="2019" name="Nat. Commun.">
        <title>The genome of broomcorn millet.</title>
        <authorList>
            <person name="Zou C."/>
            <person name="Miki D."/>
            <person name="Li D."/>
            <person name="Tang Q."/>
            <person name="Xiao L."/>
            <person name="Rajput S."/>
            <person name="Deng P."/>
            <person name="Jia W."/>
            <person name="Huang R."/>
            <person name="Zhang M."/>
            <person name="Sun Y."/>
            <person name="Hu J."/>
            <person name="Fu X."/>
            <person name="Schnable P.S."/>
            <person name="Li F."/>
            <person name="Zhang H."/>
            <person name="Feng B."/>
            <person name="Zhu X."/>
            <person name="Liu R."/>
            <person name="Schnable J.C."/>
            <person name="Zhu J.-K."/>
            <person name="Zhang H."/>
        </authorList>
    </citation>
    <scope>NUCLEOTIDE SEQUENCE [LARGE SCALE GENOMIC DNA]</scope>
</reference>
<comment type="caution">
    <text evidence="4">The sequence shown here is derived from an EMBL/GenBank/DDBJ whole genome shotgun (WGS) entry which is preliminary data.</text>
</comment>
<dbReference type="EMBL" id="PQIB02000001">
    <property type="protein sequence ID" value="RLN42822.1"/>
    <property type="molecule type" value="Genomic_DNA"/>
</dbReference>
<dbReference type="NCBIfam" id="TIGR00756">
    <property type="entry name" value="PPR"/>
    <property type="match status" value="4"/>
</dbReference>
<accession>A0A3L6TRL6</accession>
<feature type="repeat" description="PPR" evidence="3">
    <location>
        <begin position="91"/>
        <end position="125"/>
    </location>
</feature>
<keyword evidence="2" id="KW-0809">Transit peptide</keyword>
<evidence type="ECO:0000313" key="5">
    <source>
        <dbReference type="Proteomes" id="UP000275267"/>
    </source>
</evidence>
<keyword evidence="5" id="KW-1185">Reference proteome</keyword>
<feature type="repeat" description="PPR" evidence="3">
    <location>
        <begin position="126"/>
        <end position="161"/>
    </location>
</feature>
<name>A0A3L6TRL6_PANMI</name>
<feature type="repeat" description="PPR" evidence="3">
    <location>
        <begin position="162"/>
        <end position="196"/>
    </location>
</feature>
<dbReference type="Gene3D" id="1.25.40.10">
    <property type="entry name" value="Tetratricopeptide repeat domain"/>
    <property type="match status" value="2"/>
</dbReference>
<evidence type="ECO:0000313" key="4">
    <source>
        <dbReference type="EMBL" id="RLN42822.1"/>
    </source>
</evidence>
<dbReference type="PANTHER" id="PTHR47942">
    <property type="entry name" value="TETRATRICOPEPTIDE REPEAT (TPR)-LIKE SUPERFAMILY PROTEIN-RELATED"/>
    <property type="match status" value="1"/>
</dbReference>
<dbReference type="PANTHER" id="PTHR47942:SF16">
    <property type="entry name" value="PENTATRICOPEPTIDE REPEAT DOMAIN CONTAINING PROTEIN-RELATED"/>
    <property type="match status" value="1"/>
</dbReference>
<gene>
    <name evidence="4" type="ORF">C2845_PM01G45760</name>
</gene>
<evidence type="ECO:0000256" key="2">
    <source>
        <dbReference type="ARBA" id="ARBA00022946"/>
    </source>
</evidence>
<dbReference type="InterPro" id="IPR011990">
    <property type="entry name" value="TPR-like_helical_dom_sf"/>
</dbReference>
<dbReference type="Proteomes" id="UP000275267">
    <property type="component" value="Unassembled WGS sequence"/>
</dbReference>
<keyword evidence="1" id="KW-0677">Repeat</keyword>
<dbReference type="PROSITE" id="PS51375">
    <property type="entry name" value="PPR"/>
    <property type="match status" value="4"/>
</dbReference>
<organism evidence="4 5">
    <name type="scientific">Panicum miliaceum</name>
    <name type="common">Proso millet</name>
    <name type="synonym">Broomcorn millet</name>
    <dbReference type="NCBI Taxonomy" id="4540"/>
    <lineage>
        <taxon>Eukaryota</taxon>
        <taxon>Viridiplantae</taxon>
        <taxon>Streptophyta</taxon>
        <taxon>Embryophyta</taxon>
        <taxon>Tracheophyta</taxon>
        <taxon>Spermatophyta</taxon>
        <taxon>Magnoliopsida</taxon>
        <taxon>Liliopsida</taxon>
        <taxon>Poales</taxon>
        <taxon>Poaceae</taxon>
        <taxon>PACMAD clade</taxon>
        <taxon>Panicoideae</taxon>
        <taxon>Panicodae</taxon>
        <taxon>Paniceae</taxon>
        <taxon>Panicinae</taxon>
        <taxon>Panicum</taxon>
        <taxon>Panicum sect. Panicum</taxon>
    </lineage>
</organism>
<sequence>MSRRVSAALGRCLELERVITGRFHSGRLGLDNAVKLFDELLPVARSASVRAFNQLLTTVSRAQGRGSSSSALVVPLFNRMVRASPNKVAPDLSTYNIIICSFCSMGCIELSFAAFGLVLKTGFRVNTRVINPLLKGLCNAKRVREAMDVLLRRMPEFGCTPDVFSYNIVLKDFCNERRAEEALELLHMMADDGGGSCPPNVVAYTTVINGLFRDGQVDKAYNLFRVKWITGGFFRLL</sequence>
<dbReference type="AlphaFoldDB" id="A0A3L6TRL6"/>
<protein>
    <submittedName>
        <fullName evidence="4">Protein Rf1, mitochondrial-like</fullName>
    </submittedName>
</protein>
<dbReference type="Pfam" id="PF12854">
    <property type="entry name" value="PPR_1"/>
    <property type="match status" value="1"/>
</dbReference>
<evidence type="ECO:0000256" key="3">
    <source>
        <dbReference type="PROSITE-ProRule" id="PRU00708"/>
    </source>
</evidence>
<dbReference type="InterPro" id="IPR002885">
    <property type="entry name" value="PPR_rpt"/>
</dbReference>